<gene>
    <name evidence="4" type="ORF">EV643_101644</name>
</gene>
<evidence type="ECO:0000256" key="2">
    <source>
        <dbReference type="ARBA" id="ARBA00023315"/>
    </source>
</evidence>
<dbReference type="PANTHER" id="PTHR43877">
    <property type="entry name" value="AMINOALKYLPHOSPHONATE N-ACETYLTRANSFERASE-RELATED-RELATED"/>
    <property type="match status" value="1"/>
</dbReference>
<evidence type="ECO:0000313" key="4">
    <source>
        <dbReference type="EMBL" id="TDO54853.1"/>
    </source>
</evidence>
<comment type="caution">
    <text evidence="4">The sequence shown here is derived from an EMBL/GenBank/DDBJ whole genome shotgun (WGS) entry which is preliminary data.</text>
</comment>
<dbReference type="PANTHER" id="PTHR43877:SF2">
    <property type="entry name" value="AMINOALKYLPHOSPHONATE N-ACETYLTRANSFERASE-RELATED"/>
    <property type="match status" value="1"/>
</dbReference>
<dbReference type="GO" id="GO:0005840">
    <property type="term" value="C:ribosome"/>
    <property type="evidence" value="ECO:0007669"/>
    <property type="project" value="UniProtKB-KW"/>
</dbReference>
<keyword evidence="2" id="KW-0012">Acyltransferase</keyword>
<name>A0A4R6KSN8_9ACTN</name>
<dbReference type="GO" id="GO:0016747">
    <property type="term" value="F:acyltransferase activity, transferring groups other than amino-acyl groups"/>
    <property type="evidence" value="ECO:0007669"/>
    <property type="project" value="InterPro"/>
</dbReference>
<keyword evidence="5" id="KW-1185">Reference proteome</keyword>
<protein>
    <submittedName>
        <fullName evidence="4">Ribosomal protein S18 acetylase RimI-like enzyme</fullName>
    </submittedName>
</protein>
<dbReference type="AlphaFoldDB" id="A0A4R6KSN8"/>
<dbReference type="Proteomes" id="UP000295388">
    <property type="component" value="Unassembled WGS sequence"/>
</dbReference>
<dbReference type="InterPro" id="IPR050832">
    <property type="entry name" value="Bact_Acetyltransf"/>
</dbReference>
<keyword evidence="4" id="KW-0689">Ribosomal protein</keyword>
<dbReference type="PROSITE" id="PS51186">
    <property type="entry name" value="GNAT"/>
    <property type="match status" value="1"/>
</dbReference>
<proteinExistence type="predicted"/>
<evidence type="ECO:0000313" key="5">
    <source>
        <dbReference type="Proteomes" id="UP000295388"/>
    </source>
</evidence>
<dbReference type="SUPFAM" id="SSF55729">
    <property type="entry name" value="Acyl-CoA N-acyltransferases (Nat)"/>
    <property type="match status" value="1"/>
</dbReference>
<evidence type="ECO:0000256" key="1">
    <source>
        <dbReference type="ARBA" id="ARBA00022679"/>
    </source>
</evidence>
<accession>A0A4R6KSN8</accession>
<evidence type="ECO:0000259" key="3">
    <source>
        <dbReference type="PROSITE" id="PS51186"/>
    </source>
</evidence>
<keyword evidence="1" id="KW-0808">Transferase</keyword>
<dbReference type="InterPro" id="IPR016181">
    <property type="entry name" value="Acyl_CoA_acyltransferase"/>
</dbReference>
<dbReference type="CDD" id="cd04301">
    <property type="entry name" value="NAT_SF"/>
    <property type="match status" value="1"/>
</dbReference>
<dbReference type="EMBL" id="SNWQ01000001">
    <property type="protein sequence ID" value="TDO54853.1"/>
    <property type="molecule type" value="Genomic_DNA"/>
</dbReference>
<dbReference type="Gene3D" id="3.40.630.30">
    <property type="match status" value="1"/>
</dbReference>
<reference evidence="4 5" key="1">
    <citation type="submission" date="2019-03" db="EMBL/GenBank/DDBJ databases">
        <title>Genomic Encyclopedia of Type Strains, Phase III (KMG-III): the genomes of soil and plant-associated and newly described type strains.</title>
        <authorList>
            <person name="Whitman W."/>
        </authorList>
    </citation>
    <scope>NUCLEOTIDE SEQUENCE [LARGE SCALE GENOMIC DNA]</scope>
    <source>
        <strain evidence="4 5">VKM Ac-2527</strain>
    </source>
</reference>
<keyword evidence="4" id="KW-0687">Ribonucleoprotein</keyword>
<organism evidence="4 5">
    <name type="scientific">Kribbella caucasensis</name>
    <dbReference type="NCBI Taxonomy" id="2512215"/>
    <lineage>
        <taxon>Bacteria</taxon>
        <taxon>Bacillati</taxon>
        <taxon>Actinomycetota</taxon>
        <taxon>Actinomycetes</taxon>
        <taxon>Propionibacteriales</taxon>
        <taxon>Kribbellaceae</taxon>
        <taxon>Kribbella</taxon>
    </lineage>
</organism>
<dbReference type="InterPro" id="IPR000182">
    <property type="entry name" value="GNAT_dom"/>
</dbReference>
<dbReference type="Pfam" id="PF00583">
    <property type="entry name" value="Acetyltransf_1"/>
    <property type="match status" value="1"/>
</dbReference>
<feature type="domain" description="N-acetyltransferase" evidence="3">
    <location>
        <begin position="25"/>
        <end position="169"/>
    </location>
</feature>
<sequence>MKQERHAKLLPSDHMIEGAELIEGAVLRPAEGSDPAVQALTNAQQAELAAMYGEDQPLVGLHPGIAFTLLLIEDAPVGCIGLQPVAPGVGEIKRLYVDPAFRGWGLSRLLLTHLESQARAQGLTTLRLETGTEQHAALALYTRHGYTPIPAYPPFENEPASRCFTKSLG</sequence>